<gene>
    <name evidence="4" type="ORF">HZY91_00440</name>
</gene>
<dbReference type="Proteomes" id="UP000721415">
    <property type="component" value="Unassembled WGS sequence"/>
</dbReference>
<dbReference type="CDD" id="cd07381">
    <property type="entry name" value="MPP_CapA"/>
    <property type="match status" value="1"/>
</dbReference>
<comment type="similarity">
    <text evidence="1">Belongs to the CapA family.</text>
</comment>
<protein>
    <submittedName>
        <fullName evidence="4">CapA family protein</fullName>
    </submittedName>
</protein>
<dbReference type="InterPro" id="IPR029052">
    <property type="entry name" value="Metallo-depent_PP-like"/>
</dbReference>
<dbReference type="Gene3D" id="3.60.21.10">
    <property type="match status" value="1"/>
</dbReference>
<proteinExistence type="inferred from homology"/>
<reference evidence="4 5" key="1">
    <citation type="submission" date="2020-07" db="EMBL/GenBank/DDBJ databases">
        <title>Facklamia lactis sp. nov., isolated from raw milk.</title>
        <authorList>
            <person name="Doll E.V."/>
            <person name="Huptas C."/>
            <person name="Staib L."/>
            <person name="Wenning M."/>
            <person name="Scherer S."/>
        </authorList>
    </citation>
    <scope>NUCLEOTIDE SEQUENCE [LARGE SCALE GENOMIC DNA]</scope>
    <source>
        <strain evidence="4 5">DSM 111018</strain>
    </source>
</reference>
<evidence type="ECO:0000259" key="3">
    <source>
        <dbReference type="SMART" id="SM00854"/>
    </source>
</evidence>
<dbReference type="InterPro" id="IPR052169">
    <property type="entry name" value="CW_Biosynth-Accessory"/>
</dbReference>
<keyword evidence="5" id="KW-1185">Reference proteome</keyword>
<dbReference type="SUPFAM" id="SSF56300">
    <property type="entry name" value="Metallo-dependent phosphatases"/>
    <property type="match status" value="1"/>
</dbReference>
<organism evidence="4 5">
    <name type="scientific">Facklamia lactis</name>
    <dbReference type="NCBI Taxonomy" id="2749967"/>
    <lineage>
        <taxon>Bacteria</taxon>
        <taxon>Bacillati</taxon>
        <taxon>Bacillota</taxon>
        <taxon>Bacilli</taxon>
        <taxon>Lactobacillales</taxon>
        <taxon>Aerococcaceae</taxon>
        <taxon>Facklamia</taxon>
    </lineage>
</organism>
<dbReference type="EMBL" id="JACBXQ010000001">
    <property type="protein sequence ID" value="MBG9985356.1"/>
    <property type="molecule type" value="Genomic_DNA"/>
</dbReference>
<dbReference type="Pfam" id="PF09587">
    <property type="entry name" value="PGA_cap"/>
    <property type="match status" value="1"/>
</dbReference>
<feature type="domain" description="Capsule synthesis protein CapA" evidence="3">
    <location>
        <begin position="56"/>
        <end position="296"/>
    </location>
</feature>
<comment type="caution">
    <text evidence="4">The sequence shown here is derived from an EMBL/GenBank/DDBJ whole genome shotgun (WGS) entry which is preliminary data.</text>
</comment>
<feature type="signal peptide" evidence="2">
    <location>
        <begin position="1"/>
        <end position="22"/>
    </location>
</feature>
<dbReference type="PANTHER" id="PTHR33393:SF12">
    <property type="entry name" value="CAPSULE BIOSYNTHESIS PROTEIN CAPA"/>
    <property type="match status" value="1"/>
</dbReference>
<sequence length="381" mass="42621">MNIGRTLRILCGLLTCVLFFSACSPLRQERESEEKERPVEETTEEKVVPGAGKTVTIRSIGDILLHDAVYWDGQTEEGYYFDSMFEPVAKYVGEADITTANMETIVAGSVLGVSSYPIFNAPEQIVDTLLNLGVDIVSNATNHTVDYGGAGAHASIETLKTKGMQYVGSYESWEDYHQPRIIEVDGIKVGFLNYTYGTNGNPIPEDEPYLATLIDTELIPQEIQALNEKVDISIVIYHYGEDSMVPVQSQLDLTDLAIEAGANFVLGGHSHIMQPMERFSDSQGAWYSHGNFLSGQVQEYEKIGGIGEYTFKKHEDGSVTLEEMRLMPTYNFGLPEWDTYLVVPLTEAQDYGLWNGDALYNEVYERFTTYSDSVEVVEYFE</sequence>
<keyword evidence="2" id="KW-0732">Signal</keyword>
<dbReference type="PANTHER" id="PTHR33393">
    <property type="entry name" value="POLYGLUTAMINE SYNTHESIS ACCESSORY PROTEIN RV0574C-RELATED"/>
    <property type="match status" value="1"/>
</dbReference>
<accession>A0ABS0LMG7</accession>
<dbReference type="PROSITE" id="PS51257">
    <property type="entry name" value="PROKAR_LIPOPROTEIN"/>
    <property type="match status" value="1"/>
</dbReference>
<evidence type="ECO:0000313" key="5">
    <source>
        <dbReference type="Proteomes" id="UP000721415"/>
    </source>
</evidence>
<dbReference type="InterPro" id="IPR019079">
    <property type="entry name" value="Capsule_synth_CapA"/>
</dbReference>
<evidence type="ECO:0000313" key="4">
    <source>
        <dbReference type="EMBL" id="MBG9985356.1"/>
    </source>
</evidence>
<feature type="chain" id="PRO_5046781730" evidence="2">
    <location>
        <begin position="23"/>
        <end position="381"/>
    </location>
</feature>
<dbReference type="SMART" id="SM00854">
    <property type="entry name" value="PGA_cap"/>
    <property type="match status" value="1"/>
</dbReference>
<evidence type="ECO:0000256" key="1">
    <source>
        <dbReference type="ARBA" id="ARBA00005662"/>
    </source>
</evidence>
<name>A0ABS0LMG7_9LACT</name>
<evidence type="ECO:0000256" key="2">
    <source>
        <dbReference type="SAM" id="SignalP"/>
    </source>
</evidence>